<evidence type="ECO:0000313" key="5">
    <source>
        <dbReference type="EMBL" id="KAF1766366.1"/>
    </source>
</evidence>
<comment type="caution">
    <text evidence="5">The sequence shown here is derived from an EMBL/GenBank/DDBJ whole genome shotgun (WGS) entry which is preliminary data.</text>
</comment>
<reference evidence="5 6" key="1">
    <citation type="submission" date="2019-12" db="EMBL/GenBank/DDBJ databases">
        <title>Chromosome-level assembly of the Caenorhabditis remanei genome.</title>
        <authorList>
            <person name="Teterina A.A."/>
            <person name="Willis J.H."/>
            <person name="Phillips P.C."/>
        </authorList>
    </citation>
    <scope>NUCLEOTIDE SEQUENCE [LARGE SCALE GENOMIC DNA]</scope>
    <source>
        <strain evidence="5 6">PX506</strain>
        <tissue evidence="5">Whole organism</tissue>
    </source>
</reference>
<dbReference type="GO" id="GO:0000900">
    <property type="term" value="F:mRNA regulatory element binding translation repressor activity"/>
    <property type="evidence" value="ECO:0007669"/>
    <property type="project" value="TreeGrafter"/>
</dbReference>
<dbReference type="InterPro" id="IPR032296">
    <property type="entry name" value="CEBP_ZZ"/>
</dbReference>
<dbReference type="InterPro" id="IPR038446">
    <property type="entry name" value="CEBP_ZZ_sf"/>
</dbReference>
<dbReference type="SUPFAM" id="SSF54928">
    <property type="entry name" value="RNA-binding domain, RBD"/>
    <property type="match status" value="2"/>
</dbReference>
<evidence type="ECO:0000256" key="3">
    <source>
        <dbReference type="SAM" id="MobiDB-lite"/>
    </source>
</evidence>
<feature type="region of interest" description="Disordered" evidence="3">
    <location>
        <begin position="130"/>
        <end position="149"/>
    </location>
</feature>
<dbReference type="InterPro" id="IPR012677">
    <property type="entry name" value="Nucleotide-bd_a/b_plait_sf"/>
</dbReference>
<sequence>MRCPLYIINYQKGGFDLVLFEVKGAQDHVSDVCKWLLYLLGIRDKCSESSSKSENESDYDQGYSYYLKQHANDTMSKSRRLFLSMQGDDDFWGNGDRLEEKKLPSIKQEKSKVMDDEDLEDRYYFKQNKLGRQQSESRHENEENKVSQEEKWNLRVPLEESILIKKEEPVPEMEESETIIASEEEQLLETSPSVDTNEEFYNNYRNYFQRRPEVIFLIRSMDENAVENYDKEFIDLYEKTRKSLEVYPNPELNQILRCECSSNTSTANSDNRLPNNHAVVVSNFREPDRRLGRYSKYYYHHNVGPEVYSRKVFVGGLPGCVKESDILNFFSRYGRLQVDWPSKHFGCKSDSDPSVCGDATSSFQQTSHLAMSSPPFGQINPFMSDHSTTSSETQNFGMNRNGNGGGVITHGMVRMMNAARNAGFGGGEPRSVGGESSEEKKQHHLGYVFLLFEKERSVRELVSDCFEEEEGLFITLESSIEPIRVQIRPWLLADAEFLMDFNVPINTKLVAFIGGVPRPLKAVELAHFFEQTYGNVVCVGIDIDNKFKYPRGSGRVAFSNYDAYVQAITDRYIVLDHEDIHKRVEIKPYFFHNQSCEECSSRYNRQYAPFFCPSLECFQYYCEPCWHKMHSHPSRFHHMPVVKGI</sequence>
<proteinExistence type="predicted"/>
<dbReference type="CDD" id="cd12726">
    <property type="entry name" value="RRM2_CPEB2_like"/>
    <property type="match status" value="1"/>
</dbReference>
<dbReference type="Proteomes" id="UP000483820">
    <property type="component" value="Chromosome II"/>
</dbReference>
<dbReference type="Pfam" id="PF16367">
    <property type="entry name" value="RRM_7"/>
    <property type="match status" value="2"/>
</dbReference>
<feature type="compositionally biased region" description="Basic and acidic residues" evidence="3">
    <location>
        <begin position="135"/>
        <end position="149"/>
    </location>
</feature>
<dbReference type="Gene3D" id="4.10.640.40">
    <property type="entry name" value="Cytoplasmic polyadenylation element-binding protein, ZZ domain"/>
    <property type="match status" value="1"/>
</dbReference>
<dbReference type="SMART" id="SM00360">
    <property type="entry name" value="RRM"/>
    <property type="match status" value="2"/>
</dbReference>
<dbReference type="AlphaFoldDB" id="A0A6A5HI55"/>
<protein>
    <recommendedName>
        <fullName evidence="4">RRM domain-containing protein</fullName>
    </recommendedName>
</protein>
<gene>
    <name evidence="5" type="ORF">GCK72_006323</name>
</gene>
<organism evidence="5 6">
    <name type="scientific">Caenorhabditis remanei</name>
    <name type="common">Caenorhabditis vulgaris</name>
    <dbReference type="NCBI Taxonomy" id="31234"/>
    <lineage>
        <taxon>Eukaryota</taxon>
        <taxon>Metazoa</taxon>
        <taxon>Ecdysozoa</taxon>
        <taxon>Nematoda</taxon>
        <taxon>Chromadorea</taxon>
        <taxon>Rhabditida</taxon>
        <taxon>Rhabditina</taxon>
        <taxon>Rhabditomorpha</taxon>
        <taxon>Rhabditoidea</taxon>
        <taxon>Rhabditidae</taxon>
        <taxon>Peloderinae</taxon>
        <taxon>Caenorhabditis</taxon>
    </lineage>
</organism>
<dbReference type="PROSITE" id="PS50102">
    <property type="entry name" value="RRM"/>
    <property type="match status" value="1"/>
</dbReference>
<dbReference type="CDD" id="cd19757">
    <property type="entry name" value="Bbox1"/>
    <property type="match status" value="1"/>
</dbReference>
<dbReference type="RefSeq" id="XP_003113633.2">
    <property type="nucleotide sequence ID" value="XM_003113585.2"/>
</dbReference>
<evidence type="ECO:0000313" key="6">
    <source>
        <dbReference type="Proteomes" id="UP000483820"/>
    </source>
</evidence>
<dbReference type="InterPro" id="IPR035979">
    <property type="entry name" value="RBD_domain_sf"/>
</dbReference>
<dbReference type="EMBL" id="WUAV01000002">
    <property type="protein sequence ID" value="KAF1766366.1"/>
    <property type="molecule type" value="Genomic_DNA"/>
</dbReference>
<dbReference type="GO" id="GO:0005634">
    <property type="term" value="C:nucleus"/>
    <property type="evidence" value="ECO:0007669"/>
    <property type="project" value="TreeGrafter"/>
</dbReference>
<dbReference type="GeneID" id="9815290"/>
<dbReference type="GO" id="GO:0005737">
    <property type="term" value="C:cytoplasm"/>
    <property type="evidence" value="ECO:0007669"/>
    <property type="project" value="TreeGrafter"/>
</dbReference>
<dbReference type="InterPro" id="IPR034819">
    <property type="entry name" value="CPEB"/>
</dbReference>
<evidence type="ECO:0000256" key="2">
    <source>
        <dbReference type="PROSITE-ProRule" id="PRU00176"/>
    </source>
</evidence>
<dbReference type="KEGG" id="crq:GCK72_006323"/>
<dbReference type="CTD" id="9815290"/>
<dbReference type="Gene3D" id="3.30.70.330">
    <property type="match status" value="2"/>
</dbReference>
<dbReference type="Pfam" id="PF16366">
    <property type="entry name" value="CEBP_ZZ"/>
    <property type="match status" value="1"/>
</dbReference>
<evidence type="ECO:0000259" key="4">
    <source>
        <dbReference type="PROSITE" id="PS50102"/>
    </source>
</evidence>
<accession>A0A6A5HI55</accession>
<dbReference type="GO" id="GO:2000766">
    <property type="term" value="P:negative regulation of cytoplasmic translation"/>
    <property type="evidence" value="ECO:0007669"/>
    <property type="project" value="TreeGrafter"/>
</dbReference>
<dbReference type="GO" id="GO:0003730">
    <property type="term" value="F:mRNA 3'-UTR binding"/>
    <property type="evidence" value="ECO:0007669"/>
    <property type="project" value="InterPro"/>
</dbReference>
<dbReference type="PANTHER" id="PTHR12566">
    <property type="entry name" value="CYTOPLASMIC POLYADENYLATION ELEMENT BINDING PROTEIN CPEB"/>
    <property type="match status" value="1"/>
</dbReference>
<feature type="domain" description="RRM" evidence="4">
    <location>
        <begin position="509"/>
        <end position="587"/>
    </location>
</feature>
<dbReference type="GO" id="GO:0043022">
    <property type="term" value="F:ribosome binding"/>
    <property type="evidence" value="ECO:0007669"/>
    <property type="project" value="TreeGrafter"/>
</dbReference>
<dbReference type="InterPro" id="IPR000504">
    <property type="entry name" value="RRM_dom"/>
</dbReference>
<name>A0A6A5HI55_CAERE</name>
<dbReference type="FunFam" id="3.30.70.330:FF:000483">
    <property type="entry name" value="Cytoplasmic polyadenylation element-binding protein 2"/>
    <property type="match status" value="1"/>
</dbReference>
<keyword evidence="1 2" id="KW-0694">RNA-binding</keyword>
<evidence type="ECO:0000256" key="1">
    <source>
        <dbReference type="ARBA" id="ARBA00022884"/>
    </source>
</evidence>
<dbReference type="PANTHER" id="PTHR12566:SF12">
    <property type="entry name" value="TRANSLATIONAL REGULATOR ORB2"/>
    <property type="match status" value="1"/>
</dbReference>
<dbReference type="GO" id="GO:0008135">
    <property type="term" value="F:translation factor activity, RNA binding"/>
    <property type="evidence" value="ECO:0007669"/>
    <property type="project" value="TreeGrafter"/>
</dbReference>